<proteinExistence type="predicted"/>
<comment type="caution">
    <text evidence="2">The sequence shown here is derived from an EMBL/GenBank/DDBJ whole genome shotgun (WGS) entry which is preliminary data.</text>
</comment>
<keyword evidence="1" id="KW-0812">Transmembrane</keyword>
<dbReference type="OrthoDB" id="6538162at2"/>
<dbReference type="Proteomes" id="UP000030351">
    <property type="component" value="Unassembled WGS sequence"/>
</dbReference>
<evidence type="ECO:0000313" key="3">
    <source>
        <dbReference type="Proteomes" id="UP000030351"/>
    </source>
</evidence>
<evidence type="ECO:0000313" key="2">
    <source>
        <dbReference type="EMBL" id="KGT94753.1"/>
    </source>
</evidence>
<organism evidence="2 3">
    <name type="scientific">Erwinia typographi</name>
    <dbReference type="NCBI Taxonomy" id="371042"/>
    <lineage>
        <taxon>Bacteria</taxon>
        <taxon>Pseudomonadati</taxon>
        <taxon>Pseudomonadota</taxon>
        <taxon>Gammaproteobacteria</taxon>
        <taxon>Enterobacterales</taxon>
        <taxon>Erwiniaceae</taxon>
        <taxon>Erwinia</taxon>
    </lineage>
</organism>
<dbReference type="EMBL" id="JRUQ01000026">
    <property type="protein sequence ID" value="KGT94753.1"/>
    <property type="molecule type" value="Genomic_DNA"/>
</dbReference>
<name>A0A0A4AA99_9GAMM</name>
<keyword evidence="3" id="KW-1185">Reference proteome</keyword>
<protein>
    <submittedName>
        <fullName evidence="2">Uncharacterized protein</fullName>
    </submittedName>
</protein>
<dbReference type="AlphaFoldDB" id="A0A0A4AA99"/>
<feature type="transmembrane region" description="Helical" evidence="1">
    <location>
        <begin position="105"/>
        <end position="128"/>
    </location>
</feature>
<gene>
    <name evidence="2" type="ORF">NG99_07105</name>
</gene>
<evidence type="ECO:0000256" key="1">
    <source>
        <dbReference type="SAM" id="Phobius"/>
    </source>
</evidence>
<keyword evidence="1" id="KW-0472">Membrane</keyword>
<reference evidence="2 3" key="1">
    <citation type="submission" date="2014-10" db="EMBL/GenBank/DDBJ databases">
        <title>Genome sequence of Erwinia typographi M043b.</title>
        <authorList>
            <person name="Chan K.-G."/>
            <person name="Tan W.-S."/>
        </authorList>
    </citation>
    <scope>NUCLEOTIDE SEQUENCE [LARGE SCALE GENOMIC DNA]</scope>
    <source>
        <strain evidence="2 3">M043b</strain>
    </source>
</reference>
<keyword evidence="1" id="KW-1133">Transmembrane helix</keyword>
<sequence length="169" mass="18082">MMTLLAPATVAVFVYMLLLWLPELQDPAPVLRRWSRTGSNPAGIHAVDAVVTAATGRFAARHALTETQTALLNGMSSRPAMVPVTLLIHPALVRYDGTRFVRGSAFNLLLAGLAGLGLIFPPTVGAALGDVPLWVFPLTDIVTFAMGWFLLKNALSDISLINLVLTGKH</sequence>
<dbReference type="RefSeq" id="WP_034890159.1">
    <property type="nucleotide sequence ID" value="NZ_JRUQ01000026.1"/>
</dbReference>
<dbReference type="STRING" id="371042.NG99_07105"/>
<accession>A0A0A4AA99</accession>